<comment type="caution">
    <text evidence="1">The sequence shown here is derived from an EMBL/GenBank/DDBJ whole genome shotgun (WGS) entry which is preliminary data.</text>
</comment>
<organism evidence="1 2">
    <name type="scientific">Parasponia andersonii</name>
    <name type="common">Sponia andersonii</name>
    <dbReference type="NCBI Taxonomy" id="3476"/>
    <lineage>
        <taxon>Eukaryota</taxon>
        <taxon>Viridiplantae</taxon>
        <taxon>Streptophyta</taxon>
        <taxon>Embryophyta</taxon>
        <taxon>Tracheophyta</taxon>
        <taxon>Spermatophyta</taxon>
        <taxon>Magnoliopsida</taxon>
        <taxon>eudicotyledons</taxon>
        <taxon>Gunneridae</taxon>
        <taxon>Pentapetalae</taxon>
        <taxon>rosids</taxon>
        <taxon>fabids</taxon>
        <taxon>Rosales</taxon>
        <taxon>Cannabaceae</taxon>
        <taxon>Parasponia</taxon>
    </lineage>
</organism>
<evidence type="ECO:0000313" key="2">
    <source>
        <dbReference type="Proteomes" id="UP000237105"/>
    </source>
</evidence>
<dbReference type="Proteomes" id="UP000237105">
    <property type="component" value="Unassembled WGS sequence"/>
</dbReference>
<name>A0A2P5DJR9_PARAD</name>
<keyword evidence="2" id="KW-1185">Reference proteome</keyword>
<evidence type="ECO:0000313" key="1">
    <source>
        <dbReference type="EMBL" id="PON73528.1"/>
    </source>
</evidence>
<proteinExistence type="predicted"/>
<reference evidence="2" key="1">
    <citation type="submission" date="2016-06" db="EMBL/GenBank/DDBJ databases">
        <title>Parallel loss of symbiosis genes in relatives of nitrogen-fixing non-legume Parasponia.</title>
        <authorList>
            <person name="Van Velzen R."/>
            <person name="Holmer R."/>
            <person name="Bu F."/>
            <person name="Rutten L."/>
            <person name="Van Zeijl A."/>
            <person name="Liu W."/>
            <person name="Santuari L."/>
            <person name="Cao Q."/>
            <person name="Sharma T."/>
            <person name="Shen D."/>
            <person name="Roswanjaya Y."/>
            <person name="Wardhani T."/>
            <person name="Kalhor M.S."/>
            <person name="Jansen J."/>
            <person name="Van den Hoogen J."/>
            <person name="Gungor B."/>
            <person name="Hartog M."/>
            <person name="Hontelez J."/>
            <person name="Verver J."/>
            <person name="Yang W.-C."/>
            <person name="Schijlen E."/>
            <person name="Repin R."/>
            <person name="Schilthuizen M."/>
            <person name="Schranz E."/>
            <person name="Heidstra R."/>
            <person name="Miyata K."/>
            <person name="Fedorova E."/>
            <person name="Kohlen W."/>
            <person name="Bisseling T."/>
            <person name="Smit S."/>
            <person name="Geurts R."/>
        </authorList>
    </citation>
    <scope>NUCLEOTIDE SEQUENCE [LARGE SCALE GENOMIC DNA]</scope>
    <source>
        <strain evidence="2">cv. WU1-14</strain>
    </source>
</reference>
<accession>A0A2P5DJR9</accession>
<dbReference type="AlphaFoldDB" id="A0A2P5DJR9"/>
<gene>
    <name evidence="1" type="ORF">PanWU01x14_057100</name>
</gene>
<protein>
    <submittedName>
        <fullName evidence="1">Uncharacterized protein</fullName>
    </submittedName>
</protein>
<dbReference type="EMBL" id="JXTB01000033">
    <property type="protein sequence ID" value="PON73528.1"/>
    <property type="molecule type" value="Genomic_DNA"/>
</dbReference>
<sequence length="29" mass="3535">MCFLDQDNNIIVLDPNHQAYRSLQCRRRD</sequence>